<keyword evidence="5" id="KW-1185">Reference proteome</keyword>
<dbReference type="InterPro" id="IPR006179">
    <property type="entry name" value="5_nucleotidase/apyrase"/>
</dbReference>
<dbReference type="InterPro" id="IPR004843">
    <property type="entry name" value="Calcineurin-like_PHP"/>
</dbReference>
<keyword evidence="2" id="KW-0378">Hydrolase</keyword>
<dbReference type="EMBL" id="OBQC01000003">
    <property type="protein sequence ID" value="SOC37276.1"/>
    <property type="molecule type" value="Genomic_DNA"/>
</dbReference>
<proteinExistence type="inferred from homology"/>
<feature type="chain" id="PRO_5011816349" evidence="2">
    <location>
        <begin position="32"/>
        <end position="700"/>
    </location>
</feature>
<dbReference type="SUPFAM" id="SSF55816">
    <property type="entry name" value="5'-nucleotidase (syn. UDP-sugar hydrolase), C-terminal domain"/>
    <property type="match status" value="1"/>
</dbReference>
<dbReference type="PANTHER" id="PTHR11575:SF24">
    <property type="entry name" value="5'-NUCLEOTIDASE"/>
    <property type="match status" value="1"/>
</dbReference>
<dbReference type="RefSeq" id="WP_235864532.1">
    <property type="nucleotide sequence ID" value="NZ_OBQC01000003.1"/>
</dbReference>
<name>A0A285U9P5_9BACL</name>
<evidence type="ECO:0000256" key="1">
    <source>
        <dbReference type="ARBA" id="ARBA00022729"/>
    </source>
</evidence>
<comment type="similarity">
    <text evidence="2">Belongs to the 5'-nucleotidase family.</text>
</comment>
<dbReference type="PRINTS" id="PR01607">
    <property type="entry name" value="APYRASEFAMLY"/>
</dbReference>
<dbReference type="InterPro" id="IPR036907">
    <property type="entry name" value="5'-Nucleotdase_C_sf"/>
</dbReference>
<dbReference type="Pfam" id="PF00395">
    <property type="entry name" value="SLH"/>
    <property type="match status" value="2"/>
</dbReference>
<protein>
    <submittedName>
        <fullName evidence="4">5'-nucleotidase/2',3'-cyclic-nucleotide 2'-phosphodiesterase/3'-nucleotidase/5'-nucleotidase</fullName>
    </submittedName>
</protein>
<gene>
    <name evidence="4" type="ORF">SAMN05877842_103119</name>
</gene>
<dbReference type="GO" id="GO:0009166">
    <property type="term" value="P:nucleotide catabolic process"/>
    <property type="evidence" value="ECO:0007669"/>
    <property type="project" value="InterPro"/>
</dbReference>
<dbReference type="Gene3D" id="3.60.21.10">
    <property type="match status" value="1"/>
</dbReference>
<dbReference type="GO" id="GO:0016787">
    <property type="term" value="F:hydrolase activity"/>
    <property type="evidence" value="ECO:0007669"/>
    <property type="project" value="UniProtKB-KW"/>
</dbReference>
<organism evidence="4 5">
    <name type="scientific">Ureibacillus acetophenoni</name>
    <dbReference type="NCBI Taxonomy" id="614649"/>
    <lineage>
        <taxon>Bacteria</taxon>
        <taxon>Bacillati</taxon>
        <taxon>Bacillota</taxon>
        <taxon>Bacilli</taxon>
        <taxon>Bacillales</taxon>
        <taxon>Caryophanaceae</taxon>
        <taxon>Ureibacillus</taxon>
    </lineage>
</organism>
<dbReference type="InterPro" id="IPR001119">
    <property type="entry name" value="SLH_dom"/>
</dbReference>
<dbReference type="Gene3D" id="3.90.780.10">
    <property type="entry name" value="5'-Nucleotidase, C-terminal domain"/>
    <property type="match status" value="1"/>
</dbReference>
<dbReference type="Pfam" id="PF00149">
    <property type="entry name" value="Metallophos"/>
    <property type="match status" value="1"/>
</dbReference>
<dbReference type="PANTHER" id="PTHR11575">
    <property type="entry name" value="5'-NUCLEOTIDASE-RELATED"/>
    <property type="match status" value="1"/>
</dbReference>
<dbReference type="SUPFAM" id="SSF56300">
    <property type="entry name" value="Metallo-dependent phosphatases"/>
    <property type="match status" value="1"/>
</dbReference>
<dbReference type="Pfam" id="PF02872">
    <property type="entry name" value="5_nucleotid_C"/>
    <property type="match status" value="1"/>
</dbReference>
<evidence type="ECO:0000259" key="3">
    <source>
        <dbReference type="PROSITE" id="PS51272"/>
    </source>
</evidence>
<evidence type="ECO:0000256" key="2">
    <source>
        <dbReference type="RuleBase" id="RU362119"/>
    </source>
</evidence>
<dbReference type="PROSITE" id="PS51272">
    <property type="entry name" value="SLH"/>
    <property type="match status" value="2"/>
</dbReference>
<dbReference type="InterPro" id="IPR029052">
    <property type="entry name" value="Metallo-depent_PP-like"/>
</dbReference>
<feature type="domain" description="SLH" evidence="3">
    <location>
        <begin position="32"/>
        <end position="95"/>
    </location>
</feature>
<keyword evidence="2" id="KW-0547">Nucleotide-binding</keyword>
<dbReference type="AlphaFoldDB" id="A0A285U9P5"/>
<feature type="signal peptide" evidence="2">
    <location>
        <begin position="1"/>
        <end position="31"/>
    </location>
</feature>
<dbReference type="GO" id="GO:0000166">
    <property type="term" value="F:nucleotide binding"/>
    <property type="evidence" value="ECO:0007669"/>
    <property type="project" value="UniProtKB-KW"/>
</dbReference>
<dbReference type="Proteomes" id="UP000219252">
    <property type="component" value="Unassembled WGS sequence"/>
</dbReference>
<accession>A0A285U9P5</accession>
<evidence type="ECO:0000313" key="5">
    <source>
        <dbReference type="Proteomes" id="UP000219252"/>
    </source>
</evidence>
<evidence type="ECO:0000313" key="4">
    <source>
        <dbReference type="EMBL" id="SOC37276.1"/>
    </source>
</evidence>
<dbReference type="InterPro" id="IPR008334">
    <property type="entry name" value="5'-Nucleotdase_C"/>
</dbReference>
<sequence length="700" mass="75470">MKKKTMSKVFNATLATSVVVGSGLLVTPAQAESISFTDVKEDSIYYQAIIELAKIGAIEGSSDSTFKPGDSITRGQVTEILSKVLNFQTVETSNEPITRAEMASLLANAFYLTTSNTEELPFKDVDSDDAEAIKSLYDNGVTTGTSNTTYSPDGTVTREQAALFIYRALNVSPQTKAAFELKIMHSNDTHSRVEQAAKRAQAVKDVRAKNPDALLLDAGDMTTGTLYYNLFNGQADLEFFNYMKYDAVTFGNHEFDAGSSDTGLQTLVDYIKGADFPFVSSNIDFTQDEKFTGLFSDLISSEPENGKIYNGIVKEVNGEKVGIFGLTTAETADISSPGALTFENYLEEAEKAVKAFEGLGVNKIIVLSHLGYDDNPAIDNDQELAKRINGIDVIVGGHSHTKLDAPVAITTDENGEAKDTTLIVQAYQHSDFLGTLDVGFDENGVVVDYNGKLIALGDYAEDPKALEILKPYQEEVKAFGDTELGVSTEVELSNPRVSDEGNTEELSVRKNETILGNLITDGMLAKAKQYTEKEVIMALQNGGGIRAAIDAGPITVGEVNTVLPFGNTLAIMDVTGAELKAAFEHSLGQYPSENGGFLHVAGAKVEFDSTKPAGERVVSIAYLDASGNYVELEDSKTYTVATNAFTAKGGDGFTMFGKAYEEGRVTDLGLSDWENLSEHLQSLEALPTETEGRIVDISVE</sequence>
<reference evidence="5" key="1">
    <citation type="submission" date="2017-08" db="EMBL/GenBank/DDBJ databases">
        <authorList>
            <person name="Varghese N."/>
            <person name="Submissions S."/>
        </authorList>
    </citation>
    <scope>NUCLEOTIDE SEQUENCE [LARGE SCALE GENOMIC DNA]</scope>
    <source>
        <strain evidence="5">JC23</strain>
    </source>
</reference>
<keyword evidence="1 2" id="KW-0732">Signal</keyword>
<feature type="domain" description="SLH" evidence="3">
    <location>
        <begin position="116"/>
        <end position="179"/>
    </location>
</feature>